<accession>A0A4Y2C2A0</accession>
<keyword evidence="2" id="KW-1185">Reference proteome</keyword>
<comment type="caution">
    <text evidence="1">The sequence shown here is derived from an EMBL/GenBank/DDBJ whole genome shotgun (WGS) entry which is preliminary data.</text>
</comment>
<proteinExistence type="predicted"/>
<protein>
    <submittedName>
        <fullName evidence="1">Uncharacterized protein</fullName>
    </submittedName>
</protein>
<dbReference type="EMBL" id="BGPR01000141">
    <property type="protein sequence ID" value="GBL98581.1"/>
    <property type="molecule type" value="Genomic_DNA"/>
</dbReference>
<name>A0A4Y2C2A0_ARAVE</name>
<gene>
    <name evidence="1" type="ORF">AVEN_19652_1</name>
</gene>
<dbReference type="AlphaFoldDB" id="A0A4Y2C2A0"/>
<dbReference type="Proteomes" id="UP000499080">
    <property type="component" value="Unassembled WGS sequence"/>
</dbReference>
<evidence type="ECO:0000313" key="1">
    <source>
        <dbReference type="EMBL" id="GBL98581.1"/>
    </source>
</evidence>
<organism evidence="1 2">
    <name type="scientific">Araneus ventricosus</name>
    <name type="common">Orbweaver spider</name>
    <name type="synonym">Epeira ventricosa</name>
    <dbReference type="NCBI Taxonomy" id="182803"/>
    <lineage>
        <taxon>Eukaryota</taxon>
        <taxon>Metazoa</taxon>
        <taxon>Ecdysozoa</taxon>
        <taxon>Arthropoda</taxon>
        <taxon>Chelicerata</taxon>
        <taxon>Arachnida</taxon>
        <taxon>Araneae</taxon>
        <taxon>Araneomorphae</taxon>
        <taxon>Entelegynae</taxon>
        <taxon>Araneoidea</taxon>
        <taxon>Araneidae</taxon>
        <taxon>Araneus</taxon>
    </lineage>
</organism>
<reference evidence="1 2" key="1">
    <citation type="journal article" date="2019" name="Sci. Rep.">
        <title>Orb-weaving spider Araneus ventricosus genome elucidates the spidroin gene catalogue.</title>
        <authorList>
            <person name="Kono N."/>
            <person name="Nakamura H."/>
            <person name="Ohtoshi R."/>
            <person name="Moran D.A.P."/>
            <person name="Shinohara A."/>
            <person name="Yoshida Y."/>
            <person name="Fujiwara M."/>
            <person name="Mori M."/>
            <person name="Tomita M."/>
            <person name="Arakawa K."/>
        </authorList>
    </citation>
    <scope>NUCLEOTIDE SEQUENCE [LARGE SCALE GENOMIC DNA]</scope>
</reference>
<sequence>MFLSKSSGNLNRKSDQPRNFSKELCIDDRMLNEIRRDSLPKHMVHLGDGIFTLVFTLMLLKEVRKVHLQLIRRQRFQCFTCVSDIVQHVVVGNFESPLLRVVRISGKGGDVVNAYYDRPHYVPVIRQSF</sequence>
<evidence type="ECO:0000313" key="2">
    <source>
        <dbReference type="Proteomes" id="UP000499080"/>
    </source>
</evidence>